<dbReference type="Gene3D" id="3.30.1330.40">
    <property type="entry name" value="RutC-like"/>
    <property type="match status" value="1"/>
</dbReference>
<dbReference type="InterPro" id="IPR006175">
    <property type="entry name" value="YjgF/YER057c/UK114"/>
</dbReference>
<dbReference type="STRING" id="477690.SAMN05216474_1870"/>
<dbReference type="Proteomes" id="UP000236454">
    <property type="component" value="Unassembled WGS sequence"/>
</dbReference>
<gene>
    <name evidence="1" type="ORF">SAMN05216474_1870</name>
</gene>
<sequence>MSESKISTAKAPKPVGLYPHARKVGNLLFLSGVGPRTAGSDATDSAVPGLKLDKNGNYLEFDFEAQCRSVFDNVKVILEESGSSWENLVDVTVFLTNMKRDFHTYNKIYAEYFKDNQPCRTTCEISSLPTPIAIELKCIATIED</sequence>
<dbReference type="InterPro" id="IPR035959">
    <property type="entry name" value="RutC-like_sf"/>
</dbReference>
<accession>A0A1I7A3N9</accession>
<reference evidence="1 2" key="1">
    <citation type="submission" date="2016-10" db="EMBL/GenBank/DDBJ databases">
        <authorList>
            <person name="de Groot N.N."/>
        </authorList>
    </citation>
    <scope>NUCLEOTIDE SEQUENCE [LARGE SCALE GENOMIC DNA]</scope>
    <source>
        <strain evidence="1 2">CGMCC 1.7005</strain>
    </source>
</reference>
<dbReference type="AlphaFoldDB" id="A0A1I7A3N9"/>
<dbReference type="EMBL" id="FPAS01000002">
    <property type="protein sequence ID" value="SFT69558.1"/>
    <property type="molecule type" value="Genomic_DNA"/>
</dbReference>
<evidence type="ECO:0000313" key="2">
    <source>
        <dbReference type="Proteomes" id="UP000236454"/>
    </source>
</evidence>
<keyword evidence="2" id="KW-1185">Reference proteome</keyword>
<evidence type="ECO:0000313" key="1">
    <source>
        <dbReference type="EMBL" id="SFT69558.1"/>
    </source>
</evidence>
<dbReference type="OrthoDB" id="9803101at2"/>
<dbReference type="SUPFAM" id="SSF55298">
    <property type="entry name" value="YjgF-like"/>
    <property type="match status" value="1"/>
</dbReference>
<organism evidence="1 2">
    <name type="scientific">Lishizhenia tianjinensis</name>
    <dbReference type="NCBI Taxonomy" id="477690"/>
    <lineage>
        <taxon>Bacteria</taxon>
        <taxon>Pseudomonadati</taxon>
        <taxon>Bacteroidota</taxon>
        <taxon>Flavobacteriia</taxon>
        <taxon>Flavobacteriales</taxon>
        <taxon>Crocinitomicaceae</taxon>
        <taxon>Lishizhenia</taxon>
    </lineage>
</organism>
<dbReference type="GO" id="GO:0019239">
    <property type="term" value="F:deaminase activity"/>
    <property type="evidence" value="ECO:0007669"/>
    <property type="project" value="TreeGrafter"/>
</dbReference>
<protein>
    <submittedName>
        <fullName evidence="1">2-aminomuconate deaminase</fullName>
    </submittedName>
</protein>
<dbReference type="PANTHER" id="PTHR11803:SF48">
    <property type="entry name" value="2-AMINOMUCONATE DEAMINASE"/>
    <property type="match status" value="1"/>
</dbReference>
<dbReference type="Pfam" id="PF01042">
    <property type="entry name" value="Ribonuc_L-PSP"/>
    <property type="match status" value="1"/>
</dbReference>
<dbReference type="GO" id="GO:0005829">
    <property type="term" value="C:cytosol"/>
    <property type="evidence" value="ECO:0007669"/>
    <property type="project" value="TreeGrafter"/>
</dbReference>
<dbReference type="PANTHER" id="PTHR11803">
    <property type="entry name" value="2-IMINOBUTANOATE/2-IMINOPROPANOATE DEAMINASE RIDA"/>
    <property type="match status" value="1"/>
</dbReference>
<proteinExistence type="predicted"/>
<dbReference type="CDD" id="cd00448">
    <property type="entry name" value="YjgF_YER057c_UK114_family"/>
    <property type="match status" value="1"/>
</dbReference>
<name>A0A1I7A3N9_9FLAO</name>
<dbReference type="RefSeq" id="WP_090248705.1">
    <property type="nucleotide sequence ID" value="NZ_FPAS01000002.1"/>
</dbReference>